<accession>A0A8D8Z9U4</accession>
<dbReference type="EMBL" id="HBUF01452514">
    <property type="protein sequence ID" value="CAG6743708.1"/>
    <property type="molecule type" value="Transcribed_RNA"/>
</dbReference>
<keyword evidence="1" id="KW-0812">Transmembrane</keyword>
<proteinExistence type="predicted"/>
<organism evidence="2">
    <name type="scientific">Cacopsylla melanoneura</name>
    <dbReference type="NCBI Taxonomy" id="428564"/>
    <lineage>
        <taxon>Eukaryota</taxon>
        <taxon>Metazoa</taxon>
        <taxon>Ecdysozoa</taxon>
        <taxon>Arthropoda</taxon>
        <taxon>Hexapoda</taxon>
        <taxon>Insecta</taxon>
        <taxon>Pterygota</taxon>
        <taxon>Neoptera</taxon>
        <taxon>Paraneoptera</taxon>
        <taxon>Hemiptera</taxon>
        <taxon>Sternorrhyncha</taxon>
        <taxon>Psylloidea</taxon>
        <taxon>Psyllidae</taxon>
        <taxon>Psyllinae</taxon>
        <taxon>Cacopsylla</taxon>
    </lineage>
</organism>
<name>A0A8D8Z9U4_9HEMI</name>
<feature type="transmembrane region" description="Helical" evidence="1">
    <location>
        <begin position="7"/>
        <end position="29"/>
    </location>
</feature>
<evidence type="ECO:0000256" key="1">
    <source>
        <dbReference type="SAM" id="Phobius"/>
    </source>
</evidence>
<evidence type="ECO:0000313" key="2">
    <source>
        <dbReference type="EMBL" id="CAG6743708.1"/>
    </source>
</evidence>
<keyword evidence="1" id="KW-1133">Transmembrane helix</keyword>
<feature type="transmembrane region" description="Helical" evidence="1">
    <location>
        <begin position="68"/>
        <end position="100"/>
    </location>
</feature>
<dbReference type="AlphaFoldDB" id="A0A8D8Z9U4"/>
<keyword evidence="1" id="KW-0472">Membrane</keyword>
<reference evidence="2" key="1">
    <citation type="submission" date="2021-05" db="EMBL/GenBank/DDBJ databases">
        <authorList>
            <person name="Alioto T."/>
            <person name="Alioto T."/>
            <person name="Gomez Garrido J."/>
        </authorList>
    </citation>
    <scope>NUCLEOTIDE SEQUENCE</scope>
</reference>
<protein>
    <submittedName>
        <fullName evidence="2">Uncharacterized protein</fullName>
    </submittedName>
</protein>
<sequence length="105" mass="12282">MFIVVQYCFSSHCIVYLNFHFVCLPNILILVEHGFSSHCIVYLNVHFVCLYMFIVVQHCFSSQCIVYLNFYFVCLPTFLLNMVFPPTVSCTSIFILFAYLHSHSC</sequence>